<name>A0A9P8CPU0_9HYPO</name>
<dbReference type="SUPFAM" id="SSF53474">
    <property type="entry name" value="alpha/beta-Hydrolases"/>
    <property type="match status" value="1"/>
</dbReference>
<keyword evidence="5" id="KW-1185">Reference proteome</keyword>
<dbReference type="OrthoDB" id="433474at2759"/>
<keyword evidence="1 4" id="KW-0378">Hydrolase</keyword>
<dbReference type="AlphaFoldDB" id="A0A9P8CPU0"/>
<proteinExistence type="predicted"/>
<dbReference type="PANTHER" id="PTHR48081">
    <property type="entry name" value="AB HYDROLASE SUPERFAMILY PROTEIN C4A8.06C"/>
    <property type="match status" value="1"/>
</dbReference>
<evidence type="ECO:0000259" key="3">
    <source>
        <dbReference type="Pfam" id="PF07859"/>
    </source>
</evidence>
<dbReference type="EMBL" id="MU251254">
    <property type="protein sequence ID" value="KAG9254547.1"/>
    <property type="molecule type" value="Genomic_DNA"/>
</dbReference>
<dbReference type="Proteomes" id="UP000887229">
    <property type="component" value="Unassembled WGS sequence"/>
</dbReference>
<reference evidence="4" key="1">
    <citation type="journal article" date="2021" name="IMA Fungus">
        <title>Genomic characterization of three marine fungi, including Emericellopsis atlantica sp. nov. with signatures of a generalist lifestyle and marine biomass degradation.</title>
        <authorList>
            <person name="Hagestad O.C."/>
            <person name="Hou L."/>
            <person name="Andersen J.H."/>
            <person name="Hansen E.H."/>
            <person name="Altermark B."/>
            <person name="Li C."/>
            <person name="Kuhnert E."/>
            <person name="Cox R.J."/>
            <person name="Crous P.W."/>
            <person name="Spatafora J.W."/>
            <person name="Lail K."/>
            <person name="Amirebrahimi M."/>
            <person name="Lipzen A."/>
            <person name="Pangilinan J."/>
            <person name="Andreopoulos W."/>
            <person name="Hayes R.D."/>
            <person name="Ng V."/>
            <person name="Grigoriev I.V."/>
            <person name="Jackson S.A."/>
            <person name="Sutton T.D.S."/>
            <person name="Dobson A.D.W."/>
            <person name="Rama T."/>
        </authorList>
    </citation>
    <scope>NUCLEOTIDE SEQUENCE</scope>
    <source>
        <strain evidence="4">TS7</strain>
    </source>
</reference>
<dbReference type="InterPro" id="IPR029058">
    <property type="entry name" value="AB_hydrolase_fold"/>
</dbReference>
<organism evidence="4 5">
    <name type="scientific">Emericellopsis atlantica</name>
    <dbReference type="NCBI Taxonomy" id="2614577"/>
    <lineage>
        <taxon>Eukaryota</taxon>
        <taxon>Fungi</taxon>
        <taxon>Dikarya</taxon>
        <taxon>Ascomycota</taxon>
        <taxon>Pezizomycotina</taxon>
        <taxon>Sordariomycetes</taxon>
        <taxon>Hypocreomycetidae</taxon>
        <taxon>Hypocreales</taxon>
        <taxon>Bionectriaceae</taxon>
        <taxon>Emericellopsis</taxon>
    </lineage>
</organism>
<dbReference type="GeneID" id="70294420"/>
<evidence type="ECO:0000256" key="2">
    <source>
        <dbReference type="SAM" id="MobiDB-lite"/>
    </source>
</evidence>
<protein>
    <submittedName>
        <fullName evidence="4">Alpha/Beta hydrolase protein</fullName>
    </submittedName>
</protein>
<evidence type="ECO:0000313" key="4">
    <source>
        <dbReference type="EMBL" id="KAG9254547.1"/>
    </source>
</evidence>
<dbReference type="RefSeq" id="XP_046118471.1">
    <property type="nucleotide sequence ID" value="XM_046263517.1"/>
</dbReference>
<sequence length="235" mass="25302">MDPYPHPYSQAAKLDPRIKDPRPPIEPSLAPLIDSCQLPEDLSLDLLRGTGQDEIFVYTADKVLQSAPTLKHTEYSTPERHGISVLLSVFSPKEPTSQALPALYHIHGGGMVAGDRFTALPELVSLLKGIECVVVSVEYRLAPETRAPRAAEDCYAGLAWTWEHAGELGVDPSRIVVWGVSGGAALATAVCLMARDAQRRGGDGGDSDAPMPFVKAQMLVTPMLDDRCDTVSEAV</sequence>
<gene>
    <name evidence="4" type="ORF">F5Z01DRAFT_655610</name>
</gene>
<feature type="domain" description="Alpha/beta hydrolase fold-3" evidence="3">
    <location>
        <begin position="104"/>
        <end position="230"/>
    </location>
</feature>
<dbReference type="InterPro" id="IPR013094">
    <property type="entry name" value="AB_hydrolase_3"/>
</dbReference>
<comment type="caution">
    <text evidence="4">The sequence shown here is derived from an EMBL/GenBank/DDBJ whole genome shotgun (WGS) entry which is preliminary data.</text>
</comment>
<dbReference type="Gene3D" id="3.40.50.1820">
    <property type="entry name" value="alpha/beta hydrolase"/>
    <property type="match status" value="1"/>
</dbReference>
<evidence type="ECO:0000256" key="1">
    <source>
        <dbReference type="ARBA" id="ARBA00022801"/>
    </source>
</evidence>
<evidence type="ECO:0000313" key="5">
    <source>
        <dbReference type="Proteomes" id="UP000887229"/>
    </source>
</evidence>
<dbReference type="Pfam" id="PF07859">
    <property type="entry name" value="Abhydrolase_3"/>
    <property type="match status" value="1"/>
</dbReference>
<dbReference type="PANTHER" id="PTHR48081:SF8">
    <property type="entry name" value="ALPHA_BETA HYDROLASE FOLD-3 DOMAIN-CONTAINING PROTEIN-RELATED"/>
    <property type="match status" value="1"/>
</dbReference>
<dbReference type="GO" id="GO:0016787">
    <property type="term" value="F:hydrolase activity"/>
    <property type="evidence" value="ECO:0007669"/>
    <property type="project" value="UniProtKB-KW"/>
</dbReference>
<accession>A0A9P8CPU0</accession>
<dbReference type="InterPro" id="IPR050300">
    <property type="entry name" value="GDXG_lipolytic_enzyme"/>
</dbReference>
<feature type="region of interest" description="Disordered" evidence="2">
    <location>
        <begin position="1"/>
        <end position="26"/>
    </location>
</feature>
<feature type="compositionally biased region" description="Basic and acidic residues" evidence="2">
    <location>
        <begin position="14"/>
        <end position="23"/>
    </location>
</feature>